<dbReference type="AlphaFoldDB" id="A0A075LU95"/>
<dbReference type="OrthoDB" id="103578at2157"/>
<organism evidence="1 2">
    <name type="scientific">Palaeococcus pacificus DY20341</name>
    <dbReference type="NCBI Taxonomy" id="1343739"/>
    <lineage>
        <taxon>Archaea</taxon>
        <taxon>Methanobacteriati</taxon>
        <taxon>Methanobacteriota</taxon>
        <taxon>Thermococci</taxon>
        <taxon>Thermococcales</taxon>
        <taxon>Thermococcaceae</taxon>
        <taxon>Palaeococcus</taxon>
    </lineage>
</organism>
<dbReference type="Proteomes" id="UP000027981">
    <property type="component" value="Chromosome"/>
</dbReference>
<proteinExistence type="predicted"/>
<reference evidence="1 2" key="2">
    <citation type="journal article" date="2015" name="Genome Announc.">
        <title>Complete Genome Sequence of Hyperthermophilic Piezophilic Archaeon Palaeococcus pacificus DY20341T, Isolated from Deep-Sea Hydrothermal Sediments.</title>
        <authorList>
            <person name="Zeng X."/>
            <person name="Jebbar M."/>
            <person name="Shao Z."/>
        </authorList>
    </citation>
    <scope>NUCLEOTIDE SEQUENCE [LARGE SCALE GENOMIC DNA]</scope>
    <source>
        <strain evidence="1 2">DY20341</strain>
    </source>
</reference>
<sequence>MTEDVMIIVNPEYHNILRFEFVDRIIQGLEPLGIEPVRIFVKAEEHFLRDGRKVLVPLTYLAVDDSKSYLIYDQDIIVESIVHKALENLNDALKKRGILAYIPEEGLKIDFTTSEEYINENKASIIVDGPDEYVKELERFGKGIVIQFKDKGVKIESFVISAQEFYTGLGQRKGLKLDFALTLKREGLQYSKETIEEFLLGAADRYASFLLNSLNLAKITYGSIHIIMPGEKKAPSIVLNQIDKILEEVEEITNDERIQELVTILK</sequence>
<accession>A0A075LU95</accession>
<dbReference type="GeneID" id="24842427"/>
<gene>
    <name evidence="1" type="ORF">PAP_06545</name>
</gene>
<dbReference type="KEGG" id="ppac:PAP_06545"/>
<reference evidence="2" key="1">
    <citation type="submission" date="2013-06" db="EMBL/GenBank/DDBJ databases">
        <title>Complete Genome Sequence of Hyperthermophilic Palaeococcus pacificus DY20341T, Isolated from a Deep-Sea Hydrothermal Sediments.</title>
        <authorList>
            <person name="Zeng X."/>
            <person name="Shao Z."/>
        </authorList>
    </citation>
    <scope>NUCLEOTIDE SEQUENCE [LARGE SCALE GENOMIC DNA]</scope>
    <source>
        <strain evidence="2">DY20341</strain>
    </source>
</reference>
<evidence type="ECO:0000313" key="2">
    <source>
        <dbReference type="Proteomes" id="UP000027981"/>
    </source>
</evidence>
<dbReference type="RefSeq" id="WP_048165235.1">
    <property type="nucleotide sequence ID" value="NZ_CP006019.1"/>
</dbReference>
<dbReference type="STRING" id="1343739.PAP_06545"/>
<name>A0A075LU95_9EURY</name>
<protein>
    <submittedName>
        <fullName evidence="1">Uncharacterized protein</fullName>
    </submittedName>
</protein>
<dbReference type="eggNOG" id="arCOG07143">
    <property type="taxonomic scope" value="Archaea"/>
</dbReference>
<keyword evidence="2" id="KW-1185">Reference proteome</keyword>
<dbReference type="HOGENOM" id="CLU_1044340_0_0_2"/>
<dbReference type="EMBL" id="CP006019">
    <property type="protein sequence ID" value="AIF69706.1"/>
    <property type="molecule type" value="Genomic_DNA"/>
</dbReference>
<evidence type="ECO:0000313" key="1">
    <source>
        <dbReference type="EMBL" id="AIF69706.1"/>
    </source>
</evidence>